<dbReference type="EMBL" id="CP020867">
    <property type="protein sequence ID" value="ARJ55972.1"/>
    <property type="molecule type" value="Genomic_DNA"/>
</dbReference>
<dbReference type="AlphaFoldDB" id="A0A1W6BV59"/>
<dbReference type="Gene3D" id="1.20.58.1000">
    <property type="entry name" value="Metal-sensitive repressor, helix protomer"/>
    <property type="match status" value="1"/>
</dbReference>
<dbReference type="RefSeq" id="WP_035175651.1">
    <property type="nucleotide sequence ID" value="NZ_CP020867.1"/>
</dbReference>
<organism evidence="3 4">
    <name type="scientific">Campylobacter cuniculorum DSM 23162 = LMG 24588</name>
    <dbReference type="NCBI Taxonomy" id="1121267"/>
    <lineage>
        <taxon>Bacteria</taxon>
        <taxon>Pseudomonadati</taxon>
        <taxon>Campylobacterota</taxon>
        <taxon>Epsilonproteobacteria</taxon>
        <taxon>Campylobacterales</taxon>
        <taxon>Campylobacteraceae</taxon>
        <taxon>Campylobacter</taxon>
    </lineage>
</organism>
<dbReference type="GO" id="GO:0046872">
    <property type="term" value="F:metal ion binding"/>
    <property type="evidence" value="ECO:0007669"/>
    <property type="project" value="InterPro"/>
</dbReference>
<dbReference type="GO" id="GO:0003677">
    <property type="term" value="F:DNA binding"/>
    <property type="evidence" value="ECO:0007669"/>
    <property type="project" value="InterPro"/>
</dbReference>
<protein>
    <submittedName>
        <fullName evidence="3">Transcriptional regulator, FrmR family</fullName>
    </submittedName>
</protein>
<evidence type="ECO:0000313" key="3">
    <source>
        <dbReference type="EMBL" id="ARJ55972.1"/>
    </source>
</evidence>
<evidence type="ECO:0000313" key="4">
    <source>
        <dbReference type="Proteomes" id="UP000192902"/>
    </source>
</evidence>
<reference evidence="3 4" key="1">
    <citation type="submission" date="2017-04" db="EMBL/GenBank/DDBJ databases">
        <title>Complete genome sequence of the Campylobacter cuniculorum type strain LMG24588.</title>
        <authorList>
            <person name="Miller W.G."/>
            <person name="Yee E."/>
            <person name="Revez J."/>
            <person name="Bono J.L."/>
            <person name="Rossi M."/>
        </authorList>
    </citation>
    <scope>NUCLEOTIDE SEQUENCE [LARGE SCALE GENOMIC DNA]</scope>
    <source>
        <strain evidence="3 4">LMG 24588</strain>
    </source>
</reference>
<dbReference type="PANTHER" id="PTHR33677">
    <property type="entry name" value="TRANSCRIPTIONAL REPRESSOR FRMR-RELATED"/>
    <property type="match status" value="1"/>
</dbReference>
<proteinExistence type="inferred from homology"/>
<feature type="compositionally biased region" description="Basic and acidic residues" evidence="2">
    <location>
        <begin position="1"/>
        <end position="11"/>
    </location>
</feature>
<dbReference type="eggNOG" id="COG1937">
    <property type="taxonomic scope" value="Bacteria"/>
</dbReference>
<dbReference type="KEGG" id="ccun:CCUN_0318"/>
<dbReference type="InterPro" id="IPR038390">
    <property type="entry name" value="Metal_Tscrpt_repr_sf"/>
</dbReference>
<dbReference type="Proteomes" id="UP000192902">
    <property type="component" value="Chromosome"/>
</dbReference>
<accession>A0A1W6BV59</accession>
<dbReference type="STRING" id="1121267.CCUN_0318"/>
<name>A0A1W6BV59_9BACT</name>
<feature type="region of interest" description="Disordered" evidence="2">
    <location>
        <begin position="1"/>
        <end position="22"/>
    </location>
</feature>
<dbReference type="OrthoDB" id="9806052at2"/>
<feature type="compositionally biased region" description="Basic residues" evidence="2">
    <location>
        <begin position="12"/>
        <end position="21"/>
    </location>
</feature>
<gene>
    <name evidence="3" type="ORF">CCUN_0318</name>
</gene>
<comment type="similarity">
    <text evidence="1">Belongs to the FrmR/RcnR family.</text>
</comment>
<dbReference type="InterPro" id="IPR003735">
    <property type="entry name" value="Metal_Tscrpt_repr"/>
</dbReference>
<dbReference type="GO" id="GO:0045892">
    <property type="term" value="P:negative regulation of DNA-templated transcription"/>
    <property type="evidence" value="ECO:0007669"/>
    <property type="project" value="UniProtKB-ARBA"/>
</dbReference>
<sequence length="101" mass="11381">MKKSKHIENAHTHHHSSKHIKAVSNRISRTIGHLQAVKRMVESDKDCSEILIQLAAVKAEVNNTAKAVLKEHLAHCMIHAVLEEDSQSIEDLKKAIDMFVK</sequence>
<evidence type="ECO:0000256" key="2">
    <source>
        <dbReference type="SAM" id="MobiDB-lite"/>
    </source>
</evidence>
<evidence type="ECO:0000256" key="1">
    <source>
        <dbReference type="ARBA" id="ARBA00005260"/>
    </source>
</evidence>
<dbReference type="PANTHER" id="PTHR33677:SF3">
    <property type="entry name" value="COPPER-SENSING TRANSCRIPTIONAL REPRESSOR RICR"/>
    <property type="match status" value="1"/>
</dbReference>
<dbReference type="Pfam" id="PF02583">
    <property type="entry name" value="Trns_repr_metal"/>
    <property type="match status" value="1"/>
</dbReference>
<dbReference type="CDD" id="cd10158">
    <property type="entry name" value="CsoR-like_DUF156_1"/>
    <property type="match status" value="1"/>
</dbReference>